<evidence type="ECO:0000256" key="4">
    <source>
        <dbReference type="ARBA" id="ARBA00040194"/>
    </source>
</evidence>
<dbReference type="PANTHER" id="PTHR41286">
    <property type="entry name" value="HNH NUCLEASE YAJD-RELATED"/>
    <property type="match status" value="1"/>
</dbReference>
<feature type="domain" description="HNH nuclease" evidence="5">
    <location>
        <begin position="22"/>
        <end position="90"/>
    </location>
</feature>
<proteinExistence type="inferred from homology"/>
<organism evidence="6 7">
    <name type="scientific">Alkalihalophilus lindianensis</name>
    <dbReference type="NCBI Taxonomy" id="1630542"/>
    <lineage>
        <taxon>Bacteria</taxon>
        <taxon>Bacillati</taxon>
        <taxon>Bacillota</taxon>
        <taxon>Bacilli</taxon>
        <taxon>Bacillales</taxon>
        <taxon>Bacillaceae</taxon>
        <taxon>Alkalihalophilus</taxon>
    </lineage>
</organism>
<dbReference type="Gene3D" id="1.10.30.50">
    <property type="match status" value="1"/>
</dbReference>
<accession>A0ABU3XBB7</accession>
<dbReference type="GO" id="GO:0004519">
    <property type="term" value="F:endonuclease activity"/>
    <property type="evidence" value="ECO:0007669"/>
    <property type="project" value="UniProtKB-KW"/>
</dbReference>
<dbReference type="EMBL" id="JAWJBA010000003">
    <property type="protein sequence ID" value="MDV2685180.1"/>
    <property type="molecule type" value="Genomic_DNA"/>
</dbReference>
<dbReference type="Pfam" id="PF01844">
    <property type="entry name" value="HNH"/>
    <property type="match status" value="1"/>
</dbReference>
<gene>
    <name evidence="6" type="ORF">RYX56_12520</name>
</gene>
<protein>
    <recommendedName>
        <fullName evidence="4">Putative HNH nuclease YajD</fullName>
    </recommendedName>
</protein>
<keyword evidence="1" id="KW-0540">Nuclease</keyword>
<evidence type="ECO:0000313" key="7">
    <source>
        <dbReference type="Proteomes" id="UP001287282"/>
    </source>
</evidence>
<reference evidence="6 7" key="1">
    <citation type="submission" date="2023-10" db="EMBL/GenBank/DDBJ databases">
        <title>Screening of Alkalihalobacillus lindianensis BZ-TG-R113 and Its Alleviation of Salt Stress on Rapeseed Growth.</title>
        <authorList>
            <person name="Zhao B."/>
            <person name="Guo T."/>
        </authorList>
    </citation>
    <scope>NUCLEOTIDE SEQUENCE [LARGE SCALE GENOMIC DNA]</scope>
    <source>
        <strain evidence="6 7">BZ-TG-R113</strain>
    </source>
</reference>
<sequence length="109" mass="13360">MSVEYKTEEQKKKFYRSKSWEEIRQEALERDNYECQECKRQGRVHVDSKKEEGKRKSIELNVHHKYEIEYYPKLALVLDNLETLCLNCHNKIHGKGFKKKKPKWDDEKW</sequence>
<dbReference type="PANTHER" id="PTHR41286:SF1">
    <property type="entry name" value="HNH NUCLEASE YAJD-RELATED"/>
    <property type="match status" value="1"/>
</dbReference>
<evidence type="ECO:0000256" key="1">
    <source>
        <dbReference type="ARBA" id="ARBA00022722"/>
    </source>
</evidence>
<comment type="similarity">
    <text evidence="3">Belongs to the HNH nuclease family.</text>
</comment>
<evidence type="ECO:0000259" key="5">
    <source>
        <dbReference type="SMART" id="SM00507"/>
    </source>
</evidence>
<dbReference type="InterPro" id="IPR003615">
    <property type="entry name" value="HNH_nuc"/>
</dbReference>
<dbReference type="RefSeq" id="WP_317122358.1">
    <property type="nucleotide sequence ID" value="NZ_JAWJBA010000003.1"/>
</dbReference>
<dbReference type="Proteomes" id="UP001287282">
    <property type="component" value="Unassembled WGS sequence"/>
</dbReference>
<evidence type="ECO:0000313" key="6">
    <source>
        <dbReference type="EMBL" id="MDV2685180.1"/>
    </source>
</evidence>
<comment type="caution">
    <text evidence="6">The sequence shown here is derived from an EMBL/GenBank/DDBJ whole genome shotgun (WGS) entry which is preliminary data.</text>
</comment>
<dbReference type="InterPro" id="IPR002711">
    <property type="entry name" value="HNH"/>
</dbReference>
<dbReference type="SMART" id="SM00507">
    <property type="entry name" value="HNHc"/>
    <property type="match status" value="1"/>
</dbReference>
<evidence type="ECO:0000256" key="2">
    <source>
        <dbReference type="ARBA" id="ARBA00022801"/>
    </source>
</evidence>
<keyword evidence="7" id="KW-1185">Reference proteome</keyword>
<keyword evidence="2" id="KW-0378">Hydrolase</keyword>
<evidence type="ECO:0000256" key="3">
    <source>
        <dbReference type="ARBA" id="ARBA00038412"/>
    </source>
</evidence>
<name>A0ABU3XBB7_9BACI</name>
<keyword evidence="6" id="KW-0255">Endonuclease</keyword>